<feature type="region of interest" description="Disordered" evidence="1">
    <location>
        <begin position="1"/>
        <end position="44"/>
    </location>
</feature>
<name>A0A7W9ELE8_9HYPH</name>
<dbReference type="AlphaFoldDB" id="A0A7W9ELE8"/>
<comment type="caution">
    <text evidence="2">The sequence shown here is derived from an EMBL/GenBank/DDBJ whole genome shotgun (WGS) entry which is preliminary data.</text>
</comment>
<proteinExistence type="predicted"/>
<dbReference type="EMBL" id="JACIJG010000007">
    <property type="protein sequence ID" value="MBB5702267.1"/>
    <property type="molecule type" value="Genomic_DNA"/>
</dbReference>
<accession>A0A7W9ELE8</accession>
<sequence length="44" mass="4678">MPGRSGHTPLLAFKFGTDAPTLKPKTKPLLFQNKKGEADASPLA</sequence>
<keyword evidence="3" id="KW-1185">Reference proteome</keyword>
<evidence type="ECO:0000313" key="3">
    <source>
        <dbReference type="Proteomes" id="UP000555546"/>
    </source>
</evidence>
<organism evidence="2 3">
    <name type="scientific">Brucella daejeonensis</name>
    <dbReference type="NCBI Taxonomy" id="659015"/>
    <lineage>
        <taxon>Bacteria</taxon>
        <taxon>Pseudomonadati</taxon>
        <taxon>Pseudomonadota</taxon>
        <taxon>Alphaproteobacteria</taxon>
        <taxon>Hyphomicrobiales</taxon>
        <taxon>Brucellaceae</taxon>
        <taxon>Brucella/Ochrobactrum group</taxon>
        <taxon>Brucella</taxon>
    </lineage>
</organism>
<protein>
    <submittedName>
        <fullName evidence="2">Uncharacterized protein</fullName>
    </submittedName>
</protein>
<reference evidence="2 3" key="1">
    <citation type="submission" date="2020-08" db="EMBL/GenBank/DDBJ databases">
        <title>Genomic Encyclopedia of Type Strains, Phase IV (KMG-IV): sequencing the most valuable type-strain genomes for metagenomic binning, comparative biology and taxonomic classification.</title>
        <authorList>
            <person name="Goeker M."/>
        </authorList>
    </citation>
    <scope>NUCLEOTIDE SEQUENCE [LARGE SCALE GENOMIC DNA]</scope>
    <source>
        <strain evidence="2 3">DSM 26944</strain>
    </source>
</reference>
<dbReference type="Proteomes" id="UP000555546">
    <property type="component" value="Unassembled WGS sequence"/>
</dbReference>
<evidence type="ECO:0000256" key="1">
    <source>
        <dbReference type="SAM" id="MobiDB-lite"/>
    </source>
</evidence>
<evidence type="ECO:0000313" key="2">
    <source>
        <dbReference type="EMBL" id="MBB5702267.1"/>
    </source>
</evidence>
<gene>
    <name evidence="2" type="ORF">FHS76_002145</name>
</gene>